<dbReference type="PANTHER" id="PTHR11926">
    <property type="entry name" value="GLUCOSYL/GLUCURONOSYL TRANSFERASES"/>
    <property type="match status" value="1"/>
</dbReference>
<dbReference type="PANTHER" id="PTHR11926:SF1560">
    <property type="entry name" value="UDP-GLYCOSYLTRANSFERASE 74E1-RELATED"/>
    <property type="match status" value="1"/>
</dbReference>
<keyword evidence="2" id="KW-0808">Transferase</keyword>
<evidence type="ECO:0000313" key="4">
    <source>
        <dbReference type="EMBL" id="KAJ9173967.1"/>
    </source>
</evidence>
<sequence>MESRQRAAETHIIALPFPAQGHINPMLQFSKLLTSKGLKVTLVTIIDNELTKAKHGSVIVDSISDNSEENGTISTMEEYWKNFSSLIERKLSEIVEKQGKSGRPISCLVYDLIMPCALDIARRLGLAAASFFTQSCAVSAIYYHVYEGRLNIPSEQTHVSLDGMPPLQSYDLPSPACGSEYSPALISLMTSQFSNIREVDWILVNTFNKLEAEVMNWMASQCPVKLIGPLIPSTYTSKRLEDDNDYGLSLFKSNNNSLKQWLDFKEACSVVYAAFGSIASLEEKQMEELACGLEKSNYHFLWVVRESEQKKLPDTFVNETSEKGLIVTWCPQTEVLAHNSVGSFMTHCGWNSTLEALSLGVPMVAMPQWADQVTNAKYIADVWTVGVRVKVNEEGIVTKEETEMCIREVMEGENANEFRRNSEKWKTLAQEAVSEGGSSDKNVEKFAAELKCI</sequence>
<name>A0ABQ9M3A5_HEVBR</name>
<protein>
    <recommendedName>
        <fullName evidence="3">Glycosyltransferase N-terminal domain-containing protein</fullName>
    </recommendedName>
</protein>
<organism evidence="4 5">
    <name type="scientific">Hevea brasiliensis</name>
    <name type="common">Para rubber tree</name>
    <name type="synonym">Siphonia brasiliensis</name>
    <dbReference type="NCBI Taxonomy" id="3981"/>
    <lineage>
        <taxon>Eukaryota</taxon>
        <taxon>Viridiplantae</taxon>
        <taxon>Streptophyta</taxon>
        <taxon>Embryophyta</taxon>
        <taxon>Tracheophyta</taxon>
        <taxon>Spermatophyta</taxon>
        <taxon>Magnoliopsida</taxon>
        <taxon>eudicotyledons</taxon>
        <taxon>Gunneridae</taxon>
        <taxon>Pentapetalae</taxon>
        <taxon>rosids</taxon>
        <taxon>fabids</taxon>
        <taxon>Malpighiales</taxon>
        <taxon>Euphorbiaceae</taxon>
        <taxon>Crotonoideae</taxon>
        <taxon>Micrandreae</taxon>
        <taxon>Hevea</taxon>
    </lineage>
</organism>
<feature type="domain" description="Glycosyltransferase N-terminal" evidence="3">
    <location>
        <begin position="11"/>
        <end position="43"/>
    </location>
</feature>
<dbReference type="Proteomes" id="UP001174677">
    <property type="component" value="Chromosome 9"/>
</dbReference>
<dbReference type="CDD" id="cd03784">
    <property type="entry name" value="GT1_Gtf-like"/>
    <property type="match status" value="1"/>
</dbReference>
<reference evidence="4" key="1">
    <citation type="journal article" date="2023" name="Plant Biotechnol. J.">
        <title>Chromosome-level wild Hevea brasiliensis genome provides new tools for genomic-assisted breeding and valuable loci to elevate rubber yield.</title>
        <authorList>
            <person name="Cheng H."/>
            <person name="Song X."/>
            <person name="Hu Y."/>
            <person name="Wu T."/>
            <person name="Yang Q."/>
            <person name="An Z."/>
            <person name="Feng S."/>
            <person name="Deng Z."/>
            <person name="Wu W."/>
            <person name="Zeng X."/>
            <person name="Tu M."/>
            <person name="Wang X."/>
            <person name="Huang H."/>
        </authorList>
    </citation>
    <scope>NUCLEOTIDE SEQUENCE</scope>
    <source>
        <strain evidence="4">MT/VB/25A 57/8</strain>
    </source>
</reference>
<accession>A0ABQ9M3A5</accession>
<comment type="similarity">
    <text evidence="1">Belongs to the UDP-glycosyltransferase family.</text>
</comment>
<dbReference type="EMBL" id="JARPOI010000009">
    <property type="protein sequence ID" value="KAJ9173967.1"/>
    <property type="molecule type" value="Genomic_DNA"/>
</dbReference>
<dbReference type="Gene3D" id="3.40.50.2000">
    <property type="entry name" value="Glycogen Phosphorylase B"/>
    <property type="match status" value="2"/>
</dbReference>
<dbReference type="InterPro" id="IPR058980">
    <property type="entry name" value="Glyco_transf_N"/>
</dbReference>
<dbReference type="Pfam" id="PF00201">
    <property type="entry name" value="UDPGT"/>
    <property type="match status" value="1"/>
</dbReference>
<gene>
    <name evidence="4" type="ORF">P3X46_017049</name>
</gene>
<comment type="caution">
    <text evidence="4">The sequence shown here is derived from an EMBL/GenBank/DDBJ whole genome shotgun (WGS) entry which is preliminary data.</text>
</comment>
<proteinExistence type="inferred from homology"/>
<keyword evidence="5" id="KW-1185">Reference proteome</keyword>
<evidence type="ECO:0000313" key="5">
    <source>
        <dbReference type="Proteomes" id="UP001174677"/>
    </source>
</evidence>
<dbReference type="Pfam" id="PF26168">
    <property type="entry name" value="Glyco_transf_N"/>
    <property type="match status" value="1"/>
</dbReference>
<evidence type="ECO:0000259" key="3">
    <source>
        <dbReference type="Pfam" id="PF26168"/>
    </source>
</evidence>
<evidence type="ECO:0000256" key="2">
    <source>
        <dbReference type="ARBA" id="ARBA00022679"/>
    </source>
</evidence>
<evidence type="ECO:0000256" key="1">
    <source>
        <dbReference type="ARBA" id="ARBA00009995"/>
    </source>
</evidence>
<dbReference type="InterPro" id="IPR002213">
    <property type="entry name" value="UDP_glucos_trans"/>
</dbReference>
<dbReference type="SUPFAM" id="SSF53756">
    <property type="entry name" value="UDP-Glycosyltransferase/glycogen phosphorylase"/>
    <property type="match status" value="1"/>
</dbReference>